<proteinExistence type="inferred from homology"/>
<keyword evidence="8" id="KW-0282">Flagellum</keyword>
<dbReference type="InterPro" id="IPR025965">
    <property type="entry name" value="FlgD/Vpr_Ig-like"/>
</dbReference>
<feature type="domain" description="FlgD/Vpr Ig-like" evidence="6">
    <location>
        <begin position="130"/>
        <end position="198"/>
    </location>
</feature>
<evidence type="ECO:0000256" key="1">
    <source>
        <dbReference type="ARBA" id="ARBA00010577"/>
    </source>
</evidence>
<dbReference type="EMBL" id="JBHLVX010000017">
    <property type="protein sequence ID" value="MFC0267323.1"/>
    <property type="molecule type" value="Genomic_DNA"/>
</dbReference>
<evidence type="ECO:0000256" key="5">
    <source>
        <dbReference type="RuleBase" id="RU362076"/>
    </source>
</evidence>
<dbReference type="Gene3D" id="2.30.30.910">
    <property type="match status" value="1"/>
</dbReference>
<sequence>MAFDSSMLAAVNGSRTTNPMAAGTKMGVESAGELNDRFMRLLVTQLQNQDPLNPMENSEFTSQLAQINTVSGINSLNQTLSSITEQMNASQKLQAGAMVGRGVLVEGNEVWVNNRAEGEEGGNDSNTVLPFGVELGGAAASARAVIKDPATGEIVNEYDLTKNGPLKSGVQYFTWDGTNASGEKVANGKYQVSISATDSAGNAVKSSTLQYGYVSGVMTSGEEPMLDLGPNIDSVALNQVKQIL</sequence>
<evidence type="ECO:0000256" key="3">
    <source>
        <dbReference type="ARBA" id="ARBA00022795"/>
    </source>
</evidence>
<keyword evidence="8" id="KW-0966">Cell projection</keyword>
<dbReference type="Proteomes" id="UP001589814">
    <property type="component" value="Unassembled WGS sequence"/>
</dbReference>
<dbReference type="InterPro" id="IPR025963">
    <property type="entry name" value="FLgD_Tudor"/>
</dbReference>
<comment type="caution">
    <text evidence="8">The sequence shown here is derived from an EMBL/GenBank/DDBJ whole genome shotgun (WGS) entry which is preliminary data.</text>
</comment>
<gene>
    <name evidence="8" type="ORF">ACFFHW_04815</name>
</gene>
<dbReference type="Gene3D" id="2.60.40.4070">
    <property type="match status" value="1"/>
</dbReference>
<feature type="domain" description="FlgD Tudor-like" evidence="7">
    <location>
        <begin position="90"/>
        <end position="241"/>
    </location>
</feature>
<dbReference type="RefSeq" id="WP_019952179.1">
    <property type="nucleotide sequence ID" value="NZ_JBHLVX010000017.1"/>
</dbReference>
<dbReference type="Pfam" id="PF03963">
    <property type="entry name" value="FlgD"/>
    <property type="match status" value="1"/>
</dbReference>
<comment type="function">
    <text evidence="4 5">Required for flagellar hook formation. May act as a scaffolding protein.</text>
</comment>
<dbReference type="Pfam" id="PF13861">
    <property type="entry name" value="FLgD_tudor"/>
    <property type="match status" value="1"/>
</dbReference>
<keyword evidence="3 5" id="KW-1005">Bacterial flagellum biogenesis</keyword>
<evidence type="ECO:0000313" key="9">
    <source>
        <dbReference type="Proteomes" id="UP001589814"/>
    </source>
</evidence>
<evidence type="ECO:0000256" key="2">
    <source>
        <dbReference type="ARBA" id="ARBA00016013"/>
    </source>
</evidence>
<reference evidence="8 9" key="1">
    <citation type="submission" date="2024-09" db="EMBL/GenBank/DDBJ databases">
        <authorList>
            <person name="Sun Q."/>
            <person name="Mori K."/>
        </authorList>
    </citation>
    <scope>NUCLEOTIDE SEQUENCE [LARGE SCALE GENOMIC DNA]</scope>
    <source>
        <strain evidence="8 9">CCM 7415</strain>
    </source>
</reference>
<protein>
    <recommendedName>
        <fullName evidence="2 5">Basal-body rod modification protein FlgD</fullName>
    </recommendedName>
</protein>
<evidence type="ECO:0000259" key="7">
    <source>
        <dbReference type="Pfam" id="PF13861"/>
    </source>
</evidence>
<evidence type="ECO:0000313" key="8">
    <source>
        <dbReference type="EMBL" id="MFC0267323.1"/>
    </source>
</evidence>
<evidence type="ECO:0000256" key="4">
    <source>
        <dbReference type="ARBA" id="ARBA00024746"/>
    </source>
</evidence>
<accession>A0ABV6G0Y7</accession>
<organism evidence="8 9">
    <name type="scientific">Kushneria aurantia</name>
    <dbReference type="NCBI Taxonomy" id="504092"/>
    <lineage>
        <taxon>Bacteria</taxon>
        <taxon>Pseudomonadati</taxon>
        <taxon>Pseudomonadota</taxon>
        <taxon>Gammaproteobacteria</taxon>
        <taxon>Oceanospirillales</taxon>
        <taxon>Halomonadaceae</taxon>
        <taxon>Kushneria</taxon>
    </lineage>
</organism>
<dbReference type="Pfam" id="PF13860">
    <property type="entry name" value="FlgD_ig"/>
    <property type="match status" value="1"/>
</dbReference>
<keyword evidence="8" id="KW-0969">Cilium</keyword>
<evidence type="ECO:0000259" key="6">
    <source>
        <dbReference type="Pfam" id="PF13860"/>
    </source>
</evidence>
<name>A0ABV6G0Y7_9GAMM</name>
<comment type="similarity">
    <text evidence="1 5">Belongs to the FlgD family.</text>
</comment>
<keyword evidence="9" id="KW-1185">Reference proteome</keyword>
<dbReference type="InterPro" id="IPR005648">
    <property type="entry name" value="FlgD"/>
</dbReference>